<proteinExistence type="predicted"/>
<accession>A0ABT4V944</accession>
<sequence length="43" mass="4329">MSSSTATARTAPTMENNVVNVVVNISTPTFLASGALLAAPLPL</sequence>
<keyword evidence="2" id="KW-1185">Reference proteome</keyword>
<organism evidence="1 2">
    <name type="scientific">Saccharopolyspora oryzae</name>
    <dbReference type="NCBI Taxonomy" id="2997343"/>
    <lineage>
        <taxon>Bacteria</taxon>
        <taxon>Bacillati</taxon>
        <taxon>Actinomycetota</taxon>
        <taxon>Actinomycetes</taxon>
        <taxon>Pseudonocardiales</taxon>
        <taxon>Pseudonocardiaceae</taxon>
        <taxon>Saccharopolyspora</taxon>
    </lineage>
</organism>
<evidence type="ECO:0000313" key="1">
    <source>
        <dbReference type="EMBL" id="MDA3630475.1"/>
    </source>
</evidence>
<gene>
    <name evidence="1" type="ORF">OU415_33955</name>
</gene>
<dbReference type="Proteomes" id="UP001210380">
    <property type="component" value="Unassembled WGS sequence"/>
</dbReference>
<reference evidence="1 2" key="1">
    <citation type="submission" date="2022-11" db="EMBL/GenBank/DDBJ databases">
        <title>Draft genome sequence of Saccharopolyspora sp. WRP15-2 isolated from rhizosphere soils of wild rice in Thailand.</title>
        <authorList>
            <person name="Duangmal K."/>
            <person name="Kammanee S."/>
            <person name="Muangham S."/>
        </authorList>
    </citation>
    <scope>NUCLEOTIDE SEQUENCE [LARGE SCALE GENOMIC DNA]</scope>
    <source>
        <strain evidence="1 2">WRP15-2</strain>
    </source>
</reference>
<dbReference type="RefSeq" id="WP_270953678.1">
    <property type="nucleotide sequence ID" value="NZ_JAQGLA010000102.1"/>
</dbReference>
<dbReference type="EMBL" id="JAQGLA010000102">
    <property type="protein sequence ID" value="MDA3630475.1"/>
    <property type="molecule type" value="Genomic_DNA"/>
</dbReference>
<name>A0ABT4V944_9PSEU</name>
<comment type="caution">
    <text evidence="1">The sequence shown here is derived from an EMBL/GenBank/DDBJ whole genome shotgun (WGS) entry which is preliminary data.</text>
</comment>
<protein>
    <submittedName>
        <fullName evidence="1">Uncharacterized protein</fullName>
    </submittedName>
</protein>
<evidence type="ECO:0000313" key="2">
    <source>
        <dbReference type="Proteomes" id="UP001210380"/>
    </source>
</evidence>